<dbReference type="InterPro" id="IPR011659">
    <property type="entry name" value="WD40"/>
</dbReference>
<dbReference type="Gene3D" id="2.120.10.30">
    <property type="entry name" value="TolB, C-terminal domain"/>
    <property type="match status" value="1"/>
</dbReference>
<reference evidence="1 2" key="1">
    <citation type="submission" date="2024-04" db="EMBL/GenBank/DDBJ databases">
        <title>whole genome sequencing of Lutimonas vermicola strain IMCC1616.</title>
        <authorList>
            <person name="Bae S.S."/>
        </authorList>
    </citation>
    <scope>NUCLEOTIDE SEQUENCE [LARGE SCALE GENOMIC DNA]</scope>
    <source>
        <strain evidence="1 2">IMCC1616</strain>
    </source>
</reference>
<dbReference type="Proteomes" id="UP001474120">
    <property type="component" value="Unassembled WGS sequence"/>
</dbReference>
<dbReference type="SUPFAM" id="SSF82171">
    <property type="entry name" value="DPP6 N-terminal domain-like"/>
    <property type="match status" value="1"/>
</dbReference>
<keyword evidence="2" id="KW-1185">Reference proteome</keyword>
<protein>
    <recommendedName>
        <fullName evidence="3">WD40 repeat protein</fullName>
    </recommendedName>
</protein>
<comment type="caution">
    <text evidence="1">The sequence shown here is derived from an EMBL/GenBank/DDBJ whole genome shotgun (WGS) entry which is preliminary data.</text>
</comment>
<sequence length="293" mass="33640">MYIRIIPSILMLLLCNLMIAQEPTEIYLFDLKEQENTITINNPVNISNNDGYDNQPSFTEDGLSILFTSFRDGQSDISKYFIDENYRVWLTNTEESEFSPMPFPGKKKYFSCVRLNQDGTQYIYKYNFKKKPPKLLIPDLKVGYYMWFNEKTIISFVIDDVETLQVTNFKYNIRYPIQSNIGRSLNKIPESAGLGKGLVSYISLDHEVPEIYSIDPLNSNTKYITDALPGSQDIAWTVKGTLLMGKGEKIYKFHPGKDKDWQPVIIESEFPFEGISRLAISPDGSRLAVVVVE</sequence>
<dbReference type="EMBL" id="JBCDNA010000001">
    <property type="protein sequence ID" value="MEL4454644.1"/>
    <property type="molecule type" value="Genomic_DNA"/>
</dbReference>
<name>A0ABU9KX11_9FLAO</name>
<accession>A0ABU9KX11</accession>
<gene>
    <name evidence="1" type="ORF">AABB81_01960</name>
</gene>
<evidence type="ECO:0008006" key="3">
    <source>
        <dbReference type="Google" id="ProtNLM"/>
    </source>
</evidence>
<organism evidence="1 2">
    <name type="scientific">Lutimonas vermicola</name>
    <dbReference type="NCBI Taxonomy" id="414288"/>
    <lineage>
        <taxon>Bacteria</taxon>
        <taxon>Pseudomonadati</taxon>
        <taxon>Bacteroidota</taxon>
        <taxon>Flavobacteriia</taxon>
        <taxon>Flavobacteriales</taxon>
        <taxon>Flavobacteriaceae</taxon>
        <taxon>Lutimonas</taxon>
    </lineage>
</organism>
<evidence type="ECO:0000313" key="2">
    <source>
        <dbReference type="Proteomes" id="UP001474120"/>
    </source>
</evidence>
<evidence type="ECO:0000313" key="1">
    <source>
        <dbReference type="EMBL" id="MEL4454644.1"/>
    </source>
</evidence>
<dbReference type="RefSeq" id="WP_342158229.1">
    <property type="nucleotide sequence ID" value="NZ_JBCDNA010000001.1"/>
</dbReference>
<dbReference type="Pfam" id="PF07676">
    <property type="entry name" value="PD40"/>
    <property type="match status" value="1"/>
</dbReference>
<dbReference type="InterPro" id="IPR011042">
    <property type="entry name" value="6-blade_b-propeller_TolB-like"/>
</dbReference>
<proteinExistence type="predicted"/>